<reference evidence="1" key="1">
    <citation type="submission" date="2020-08" db="EMBL/GenBank/DDBJ databases">
        <title>Multicomponent nature underlies the extraordinary mechanical properties of spider dragline silk.</title>
        <authorList>
            <person name="Kono N."/>
            <person name="Nakamura H."/>
            <person name="Mori M."/>
            <person name="Yoshida Y."/>
            <person name="Ohtoshi R."/>
            <person name="Malay A.D."/>
            <person name="Moran D.A.P."/>
            <person name="Tomita M."/>
            <person name="Numata K."/>
            <person name="Arakawa K."/>
        </authorList>
    </citation>
    <scope>NUCLEOTIDE SEQUENCE</scope>
</reference>
<evidence type="ECO:0000313" key="1">
    <source>
        <dbReference type="EMBL" id="GFY57937.1"/>
    </source>
</evidence>
<keyword evidence="2" id="KW-1185">Reference proteome</keyword>
<sequence length="88" mass="10254">MLLLIFLRCEVKIQRPVNLYRQDAEGSCSMKSLSIRDWNSLYMSQYQARLSQSVSSDMKLENVPKIFGQTRQMLYIGSKTETWARALT</sequence>
<gene>
    <name evidence="1" type="ORF">TNIN_96641</name>
</gene>
<dbReference type="EMBL" id="BMAV01011819">
    <property type="protein sequence ID" value="GFY57937.1"/>
    <property type="molecule type" value="Genomic_DNA"/>
</dbReference>
<dbReference type="AlphaFoldDB" id="A0A8X6XPT4"/>
<proteinExistence type="predicted"/>
<protein>
    <submittedName>
        <fullName evidence="1">Uncharacterized protein</fullName>
    </submittedName>
</protein>
<organism evidence="1 2">
    <name type="scientific">Trichonephila inaurata madagascariensis</name>
    <dbReference type="NCBI Taxonomy" id="2747483"/>
    <lineage>
        <taxon>Eukaryota</taxon>
        <taxon>Metazoa</taxon>
        <taxon>Ecdysozoa</taxon>
        <taxon>Arthropoda</taxon>
        <taxon>Chelicerata</taxon>
        <taxon>Arachnida</taxon>
        <taxon>Araneae</taxon>
        <taxon>Araneomorphae</taxon>
        <taxon>Entelegynae</taxon>
        <taxon>Araneoidea</taxon>
        <taxon>Nephilidae</taxon>
        <taxon>Trichonephila</taxon>
        <taxon>Trichonephila inaurata</taxon>
    </lineage>
</organism>
<name>A0A8X6XPT4_9ARAC</name>
<dbReference type="Proteomes" id="UP000886998">
    <property type="component" value="Unassembled WGS sequence"/>
</dbReference>
<evidence type="ECO:0000313" key="2">
    <source>
        <dbReference type="Proteomes" id="UP000886998"/>
    </source>
</evidence>
<comment type="caution">
    <text evidence="1">The sequence shown here is derived from an EMBL/GenBank/DDBJ whole genome shotgun (WGS) entry which is preliminary data.</text>
</comment>
<accession>A0A8X6XPT4</accession>